<dbReference type="PANTHER" id="PTHR46514">
    <property type="entry name" value="AMPHIPHYSIN"/>
    <property type="match status" value="1"/>
</dbReference>
<dbReference type="GO" id="GO:0071800">
    <property type="term" value="P:podosome assembly"/>
    <property type="evidence" value="ECO:0007669"/>
    <property type="project" value="TreeGrafter"/>
</dbReference>
<dbReference type="GO" id="GO:0012505">
    <property type="term" value="C:endomembrane system"/>
    <property type="evidence" value="ECO:0007669"/>
    <property type="project" value="UniProtKB-SubCell"/>
</dbReference>
<dbReference type="InterPro" id="IPR003005">
    <property type="entry name" value="Amphiphysin"/>
</dbReference>
<dbReference type="STRING" id="99883.ENSTNIP00000010175"/>
<dbReference type="GeneTree" id="ENSGT00950000182882"/>
<accession>H3CPJ2</accession>
<evidence type="ECO:0000256" key="2">
    <source>
        <dbReference type="ARBA" id="ARBA00004496"/>
    </source>
</evidence>
<dbReference type="GO" id="GO:0097320">
    <property type="term" value="P:plasma membrane tubulation"/>
    <property type="evidence" value="ECO:0007669"/>
    <property type="project" value="TreeGrafter"/>
</dbReference>
<keyword evidence="4" id="KW-0963">Cytoplasm</keyword>
<dbReference type="InterPro" id="IPR027267">
    <property type="entry name" value="AH/BAR_dom_sf"/>
</dbReference>
<dbReference type="Gene3D" id="2.30.30.40">
    <property type="entry name" value="SH3 Domains"/>
    <property type="match status" value="1"/>
</dbReference>
<evidence type="ECO:0000256" key="5">
    <source>
        <dbReference type="ARBA" id="ARBA00023054"/>
    </source>
</evidence>
<sequence length="455" mass="50855">MAENKLGPNLQAGAGFIAKRVQKSLNRAQEKVLQKLGKTMETKDEQFELCSQNLNKQQVDGNRLFKDVKAYHAAVRAMHEMSKRLSQTLRDVYESDWNGMEELPVIIESEDLLWNDYEEKLGDQIVRTMENYTSQFAEVKERVAKRGRKLVDYDSARHHLEALQSAKKKDEAKITKAEEEFNRAQNVFEEINKELREELPVLYQSRIGCYVTVFQNVSNLRDVFFKEMSALNHELYNLMKKVETQHSGKAFIIKGLNSHSSAENAKDAPLSPPANLSQSTSGGNSRAEAELATVQSDDSGVGVPKSDAAGPEVISTSDSAEGDTPQDPDQELGAAPPSEEAQPKFAPVPVPRVSFSFEGKQQETSEEENTADRDDSGSPDPPGFLSEAVASESHAPSEDGPLQLNEPRVVLRVDFYPSDQREGLLKGVREESWNLHRDLENRSGFFSQTLIQPVQ</sequence>
<comment type="subcellular location">
    <subcellularLocation>
        <location evidence="2">Cytoplasm</location>
    </subcellularLocation>
    <subcellularLocation>
        <location evidence="1">Endomembrane system</location>
    </subcellularLocation>
</comment>
<keyword evidence="5 7" id="KW-0175">Coiled coil</keyword>
<reference evidence="10" key="2">
    <citation type="submission" date="2025-08" db="UniProtKB">
        <authorList>
            <consortium name="Ensembl"/>
        </authorList>
    </citation>
    <scope>IDENTIFICATION</scope>
</reference>
<protein>
    <submittedName>
        <fullName evidence="10">Bridging integrator 2b</fullName>
    </submittedName>
</protein>
<evidence type="ECO:0000256" key="4">
    <source>
        <dbReference type="ARBA" id="ARBA00022490"/>
    </source>
</evidence>
<evidence type="ECO:0000313" key="11">
    <source>
        <dbReference type="Proteomes" id="UP000007303"/>
    </source>
</evidence>
<dbReference type="HOGENOM" id="CLU_017859_0_0_1"/>
<dbReference type="FunCoup" id="H3CPJ2">
    <property type="interactions" value="304"/>
</dbReference>
<proteinExistence type="predicted"/>
<keyword evidence="6" id="KW-0472">Membrane</keyword>
<keyword evidence="11" id="KW-1185">Reference proteome</keyword>
<dbReference type="Pfam" id="PF03114">
    <property type="entry name" value="BAR"/>
    <property type="match status" value="1"/>
</dbReference>
<dbReference type="InParanoid" id="H3CPJ2"/>
<dbReference type="Ensembl" id="ENSTNIT00000010356.1">
    <property type="protein sequence ID" value="ENSTNIP00000010175.1"/>
    <property type="gene ID" value="ENSTNIG00000007370.1"/>
</dbReference>
<feature type="coiled-coil region" evidence="7">
    <location>
        <begin position="160"/>
        <end position="194"/>
    </location>
</feature>
<evidence type="ECO:0000256" key="8">
    <source>
        <dbReference type="SAM" id="MobiDB-lite"/>
    </source>
</evidence>
<reference evidence="11" key="1">
    <citation type="journal article" date="2004" name="Nature">
        <title>Genome duplication in the teleost fish Tetraodon nigroviridis reveals the early vertebrate proto-karyotype.</title>
        <authorList>
            <person name="Jaillon O."/>
            <person name="Aury J.-M."/>
            <person name="Brunet F."/>
            <person name="Petit J.-L."/>
            <person name="Stange-Thomann N."/>
            <person name="Mauceli E."/>
            <person name="Bouneau L."/>
            <person name="Fischer C."/>
            <person name="Ozouf-Costaz C."/>
            <person name="Bernot A."/>
            <person name="Nicaud S."/>
            <person name="Jaffe D."/>
            <person name="Fisher S."/>
            <person name="Lutfalla G."/>
            <person name="Dossat C."/>
            <person name="Segurens B."/>
            <person name="Dasilva C."/>
            <person name="Salanoubat M."/>
            <person name="Levy M."/>
            <person name="Boudet N."/>
            <person name="Castellano S."/>
            <person name="Anthouard V."/>
            <person name="Jubin C."/>
            <person name="Castelli V."/>
            <person name="Katinka M."/>
            <person name="Vacherie B."/>
            <person name="Biemont C."/>
            <person name="Skalli Z."/>
            <person name="Cattolico L."/>
            <person name="Poulain J."/>
            <person name="De Berardinis V."/>
            <person name="Cruaud C."/>
            <person name="Duprat S."/>
            <person name="Brottier P."/>
            <person name="Coutanceau J.-P."/>
            <person name="Gouzy J."/>
            <person name="Parra G."/>
            <person name="Lardier G."/>
            <person name="Chapple C."/>
            <person name="McKernan K.J."/>
            <person name="McEwan P."/>
            <person name="Bosak S."/>
            <person name="Kellis M."/>
            <person name="Volff J.-N."/>
            <person name="Guigo R."/>
            <person name="Zody M.C."/>
            <person name="Mesirov J."/>
            <person name="Lindblad-Toh K."/>
            <person name="Birren B."/>
            <person name="Nusbaum C."/>
            <person name="Kahn D."/>
            <person name="Robinson-Rechavi M."/>
            <person name="Laudet V."/>
            <person name="Schachter V."/>
            <person name="Quetier F."/>
            <person name="Saurin W."/>
            <person name="Scarpelli C."/>
            <person name="Wincker P."/>
            <person name="Lander E.S."/>
            <person name="Weissenbach J."/>
            <person name="Roest Crollius H."/>
        </authorList>
    </citation>
    <scope>NUCLEOTIDE SEQUENCE [LARGE SCALE GENOMIC DNA]</scope>
</reference>
<evidence type="ECO:0000313" key="10">
    <source>
        <dbReference type="Ensembl" id="ENSTNIP00000010175.1"/>
    </source>
</evidence>
<evidence type="ECO:0000256" key="3">
    <source>
        <dbReference type="ARBA" id="ARBA00022443"/>
    </source>
</evidence>
<evidence type="ECO:0000256" key="1">
    <source>
        <dbReference type="ARBA" id="ARBA00004308"/>
    </source>
</evidence>
<dbReference type="PROSITE" id="PS51021">
    <property type="entry name" value="BAR"/>
    <property type="match status" value="1"/>
</dbReference>
<organism evidence="10 11">
    <name type="scientific">Tetraodon nigroviridis</name>
    <name type="common">Spotted green pufferfish</name>
    <name type="synonym">Chelonodon nigroviridis</name>
    <dbReference type="NCBI Taxonomy" id="99883"/>
    <lineage>
        <taxon>Eukaryota</taxon>
        <taxon>Metazoa</taxon>
        <taxon>Chordata</taxon>
        <taxon>Craniata</taxon>
        <taxon>Vertebrata</taxon>
        <taxon>Euteleostomi</taxon>
        <taxon>Actinopterygii</taxon>
        <taxon>Neopterygii</taxon>
        <taxon>Teleostei</taxon>
        <taxon>Neoteleostei</taxon>
        <taxon>Acanthomorphata</taxon>
        <taxon>Eupercaria</taxon>
        <taxon>Tetraodontiformes</taxon>
        <taxon>Tetradontoidea</taxon>
        <taxon>Tetraodontidae</taxon>
        <taxon>Tetraodon</taxon>
    </lineage>
</organism>
<keyword evidence="3" id="KW-0728">SH3 domain</keyword>
<dbReference type="GO" id="GO:0002102">
    <property type="term" value="C:podosome"/>
    <property type="evidence" value="ECO:0007669"/>
    <property type="project" value="TreeGrafter"/>
</dbReference>
<dbReference type="GO" id="GO:0005543">
    <property type="term" value="F:phospholipid binding"/>
    <property type="evidence" value="ECO:0007669"/>
    <property type="project" value="TreeGrafter"/>
</dbReference>
<name>H3CPJ2_TETNG</name>
<dbReference type="AlphaFoldDB" id="H3CPJ2"/>
<dbReference type="SUPFAM" id="SSF103657">
    <property type="entry name" value="BAR/IMD domain-like"/>
    <property type="match status" value="1"/>
</dbReference>
<feature type="compositionally biased region" description="Acidic residues" evidence="8">
    <location>
        <begin position="320"/>
        <end position="330"/>
    </location>
</feature>
<evidence type="ECO:0000259" key="9">
    <source>
        <dbReference type="PROSITE" id="PS51021"/>
    </source>
</evidence>
<dbReference type="Proteomes" id="UP000007303">
    <property type="component" value="Unassembled WGS sequence"/>
</dbReference>
<dbReference type="GO" id="GO:0005737">
    <property type="term" value="C:cytoplasm"/>
    <property type="evidence" value="ECO:0007669"/>
    <property type="project" value="UniProtKB-SubCell"/>
</dbReference>
<dbReference type="SMART" id="SM00721">
    <property type="entry name" value="BAR"/>
    <property type="match status" value="1"/>
</dbReference>
<feature type="region of interest" description="Disordered" evidence="8">
    <location>
        <begin position="262"/>
        <end position="407"/>
    </location>
</feature>
<dbReference type="FunFam" id="1.20.1270.60:FF:000013">
    <property type="entry name" value="Amphiphysin isoform 2"/>
    <property type="match status" value="1"/>
</dbReference>
<dbReference type="GO" id="GO:0006911">
    <property type="term" value="P:phagocytosis, engulfment"/>
    <property type="evidence" value="ECO:0007669"/>
    <property type="project" value="TreeGrafter"/>
</dbReference>
<evidence type="ECO:0000256" key="7">
    <source>
        <dbReference type="SAM" id="Coils"/>
    </source>
</evidence>
<dbReference type="Gene3D" id="1.20.1270.60">
    <property type="entry name" value="Arfaptin homology (AH) domain/BAR domain"/>
    <property type="match status" value="1"/>
</dbReference>
<feature type="domain" description="BAR" evidence="9">
    <location>
        <begin position="32"/>
        <end position="248"/>
    </location>
</feature>
<dbReference type="InterPro" id="IPR004148">
    <property type="entry name" value="BAR_dom"/>
</dbReference>
<reference evidence="10" key="3">
    <citation type="submission" date="2025-09" db="UniProtKB">
        <authorList>
            <consortium name="Ensembl"/>
        </authorList>
    </citation>
    <scope>IDENTIFICATION</scope>
</reference>
<feature type="compositionally biased region" description="Polar residues" evidence="8">
    <location>
        <begin position="274"/>
        <end position="284"/>
    </location>
</feature>
<dbReference type="GO" id="GO:0001891">
    <property type="term" value="C:phagocytic cup"/>
    <property type="evidence" value="ECO:0007669"/>
    <property type="project" value="TreeGrafter"/>
</dbReference>
<dbReference type="PRINTS" id="PR01251">
    <property type="entry name" value="AMPHIPHYSIN"/>
</dbReference>
<dbReference type="PANTHER" id="PTHR46514:SF1">
    <property type="entry name" value="BRIDGING INTEGRATOR 2"/>
    <property type="match status" value="1"/>
</dbReference>
<evidence type="ECO:0000256" key="6">
    <source>
        <dbReference type="ARBA" id="ARBA00023136"/>
    </source>
</evidence>